<dbReference type="Proteomes" id="UP000324767">
    <property type="component" value="Unassembled WGS sequence"/>
</dbReference>
<gene>
    <name evidence="2" type="ORF">FRX48_04763</name>
</gene>
<dbReference type="EMBL" id="VXIT01000007">
    <property type="protein sequence ID" value="KAA6411483.1"/>
    <property type="molecule type" value="Genomic_DNA"/>
</dbReference>
<reference evidence="2 3" key="1">
    <citation type="submission" date="2019-09" db="EMBL/GenBank/DDBJ databases">
        <title>The hologenome of the rock-dwelling lichen Lasallia pustulata.</title>
        <authorList>
            <person name="Greshake Tzovaras B."/>
            <person name="Segers F."/>
            <person name="Bicker A."/>
            <person name="Dal Grande F."/>
            <person name="Otte J."/>
            <person name="Hankeln T."/>
            <person name="Schmitt I."/>
            <person name="Ebersberger I."/>
        </authorList>
    </citation>
    <scope>NUCLEOTIDE SEQUENCE [LARGE SCALE GENOMIC DNA]</scope>
    <source>
        <strain evidence="2">A1-1</strain>
    </source>
</reference>
<organism evidence="2 3">
    <name type="scientific">Lasallia pustulata</name>
    <dbReference type="NCBI Taxonomy" id="136370"/>
    <lineage>
        <taxon>Eukaryota</taxon>
        <taxon>Fungi</taxon>
        <taxon>Dikarya</taxon>
        <taxon>Ascomycota</taxon>
        <taxon>Pezizomycotina</taxon>
        <taxon>Lecanoromycetes</taxon>
        <taxon>OSLEUM clade</taxon>
        <taxon>Umbilicariomycetidae</taxon>
        <taxon>Umbilicariales</taxon>
        <taxon>Umbilicariaceae</taxon>
        <taxon>Lasallia</taxon>
    </lineage>
</organism>
<dbReference type="AlphaFoldDB" id="A0A5M8PS16"/>
<evidence type="ECO:0000313" key="3">
    <source>
        <dbReference type="Proteomes" id="UP000324767"/>
    </source>
</evidence>
<proteinExistence type="predicted"/>
<accession>A0A5M8PS16</accession>
<protein>
    <submittedName>
        <fullName evidence="2">Uncharacterized protein</fullName>
    </submittedName>
</protein>
<comment type="caution">
    <text evidence="2">The sequence shown here is derived from an EMBL/GenBank/DDBJ whole genome shotgun (WGS) entry which is preliminary data.</text>
</comment>
<feature type="compositionally biased region" description="Polar residues" evidence="1">
    <location>
        <begin position="95"/>
        <end position="106"/>
    </location>
</feature>
<evidence type="ECO:0000256" key="1">
    <source>
        <dbReference type="SAM" id="MobiDB-lite"/>
    </source>
</evidence>
<evidence type="ECO:0000313" key="2">
    <source>
        <dbReference type="EMBL" id="KAA6411483.1"/>
    </source>
</evidence>
<name>A0A5M8PS16_9LECA</name>
<sequence length="115" mass="12654">MQDTGQNQEESKVQVGQAVRSLQDRAFVDATFTSPGNTNAALDFNLTKHTGHSPPTLQTPLPDNFVHGPYTLPINSYLQEVDQYRAFLCLPSSDVPSRGQTATVHNSQDRVQAKI</sequence>
<feature type="region of interest" description="Disordered" evidence="1">
    <location>
        <begin position="95"/>
        <end position="115"/>
    </location>
</feature>